<evidence type="ECO:0000313" key="3">
    <source>
        <dbReference type="EMBL" id="KAK3295116.1"/>
    </source>
</evidence>
<dbReference type="AlphaFoldDB" id="A0AAE0HGA7"/>
<gene>
    <name evidence="3" type="ORF">B0H64DRAFT_138505</name>
</gene>
<keyword evidence="4" id="KW-1185">Reference proteome</keyword>
<dbReference type="EMBL" id="JAUEPN010000004">
    <property type="protein sequence ID" value="KAK3295116.1"/>
    <property type="molecule type" value="Genomic_DNA"/>
</dbReference>
<feature type="region of interest" description="Disordered" evidence="1">
    <location>
        <begin position="472"/>
        <end position="507"/>
    </location>
</feature>
<feature type="chain" id="PRO_5041907835" evidence="2">
    <location>
        <begin position="28"/>
        <end position="842"/>
    </location>
</feature>
<dbReference type="Proteomes" id="UP001278766">
    <property type="component" value="Unassembled WGS sequence"/>
</dbReference>
<feature type="region of interest" description="Disordered" evidence="1">
    <location>
        <begin position="368"/>
        <end position="436"/>
    </location>
</feature>
<reference evidence="3" key="1">
    <citation type="journal article" date="2023" name="Mol. Phylogenet. Evol.">
        <title>Genome-scale phylogeny and comparative genomics of the fungal order Sordariales.</title>
        <authorList>
            <person name="Hensen N."/>
            <person name="Bonometti L."/>
            <person name="Westerberg I."/>
            <person name="Brannstrom I.O."/>
            <person name="Guillou S."/>
            <person name="Cros-Aarteil S."/>
            <person name="Calhoun S."/>
            <person name="Haridas S."/>
            <person name="Kuo A."/>
            <person name="Mondo S."/>
            <person name="Pangilinan J."/>
            <person name="Riley R."/>
            <person name="LaButti K."/>
            <person name="Andreopoulos B."/>
            <person name="Lipzen A."/>
            <person name="Chen C."/>
            <person name="Yan M."/>
            <person name="Daum C."/>
            <person name="Ng V."/>
            <person name="Clum A."/>
            <person name="Steindorff A."/>
            <person name="Ohm R.A."/>
            <person name="Martin F."/>
            <person name="Silar P."/>
            <person name="Natvig D.O."/>
            <person name="Lalanne C."/>
            <person name="Gautier V."/>
            <person name="Ament-Velasquez S.L."/>
            <person name="Kruys A."/>
            <person name="Hutchinson M.I."/>
            <person name="Powell A.J."/>
            <person name="Barry K."/>
            <person name="Miller A.N."/>
            <person name="Grigoriev I.V."/>
            <person name="Debuchy R."/>
            <person name="Gladieux P."/>
            <person name="Hiltunen Thoren M."/>
            <person name="Johannesson H."/>
        </authorList>
    </citation>
    <scope>NUCLEOTIDE SEQUENCE</scope>
    <source>
        <strain evidence="3">CBS 168.71</strain>
    </source>
</reference>
<accession>A0AAE0HGA7</accession>
<evidence type="ECO:0000313" key="4">
    <source>
        <dbReference type="Proteomes" id="UP001278766"/>
    </source>
</evidence>
<feature type="compositionally biased region" description="Basic and acidic residues" evidence="1">
    <location>
        <begin position="385"/>
        <end position="395"/>
    </location>
</feature>
<feature type="signal peptide" evidence="2">
    <location>
        <begin position="1"/>
        <end position="27"/>
    </location>
</feature>
<evidence type="ECO:0000256" key="1">
    <source>
        <dbReference type="SAM" id="MobiDB-lite"/>
    </source>
</evidence>
<feature type="compositionally biased region" description="Low complexity" evidence="1">
    <location>
        <begin position="482"/>
        <end position="496"/>
    </location>
</feature>
<organism evidence="3 4">
    <name type="scientific">Chaetomium fimeti</name>
    <dbReference type="NCBI Taxonomy" id="1854472"/>
    <lineage>
        <taxon>Eukaryota</taxon>
        <taxon>Fungi</taxon>
        <taxon>Dikarya</taxon>
        <taxon>Ascomycota</taxon>
        <taxon>Pezizomycotina</taxon>
        <taxon>Sordariomycetes</taxon>
        <taxon>Sordariomycetidae</taxon>
        <taxon>Sordariales</taxon>
        <taxon>Chaetomiaceae</taxon>
        <taxon>Chaetomium</taxon>
    </lineage>
</organism>
<dbReference type="GeneID" id="87835192"/>
<dbReference type="RefSeq" id="XP_062658630.1">
    <property type="nucleotide sequence ID" value="XM_062798244.1"/>
</dbReference>
<reference evidence="3" key="2">
    <citation type="submission" date="2023-06" db="EMBL/GenBank/DDBJ databases">
        <authorList>
            <consortium name="Lawrence Berkeley National Laboratory"/>
            <person name="Haridas S."/>
            <person name="Hensen N."/>
            <person name="Bonometti L."/>
            <person name="Westerberg I."/>
            <person name="Brannstrom I.O."/>
            <person name="Guillou S."/>
            <person name="Cros-Aarteil S."/>
            <person name="Calhoun S."/>
            <person name="Kuo A."/>
            <person name="Mondo S."/>
            <person name="Pangilinan J."/>
            <person name="Riley R."/>
            <person name="Labutti K."/>
            <person name="Andreopoulos B."/>
            <person name="Lipzen A."/>
            <person name="Chen C."/>
            <person name="Yanf M."/>
            <person name="Daum C."/>
            <person name="Ng V."/>
            <person name="Clum A."/>
            <person name="Steindorff A."/>
            <person name="Ohm R."/>
            <person name="Martin F."/>
            <person name="Silar P."/>
            <person name="Natvig D."/>
            <person name="Lalanne C."/>
            <person name="Gautier V."/>
            <person name="Ament-Velasquez S.L."/>
            <person name="Kruys A."/>
            <person name="Hutchinson M.I."/>
            <person name="Powell A.J."/>
            <person name="Barry K."/>
            <person name="Miller A.N."/>
            <person name="Grigoriev I.V."/>
            <person name="Debuchy R."/>
            <person name="Gladieux P."/>
            <person name="Thoren M.H."/>
            <person name="Johannesson H."/>
        </authorList>
    </citation>
    <scope>NUCLEOTIDE SEQUENCE</scope>
    <source>
        <strain evidence="3">CBS 168.71</strain>
    </source>
</reference>
<comment type="caution">
    <text evidence="3">The sequence shown here is derived from an EMBL/GenBank/DDBJ whole genome shotgun (WGS) entry which is preliminary data.</text>
</comment>
<name>A0AAE0HGA7_9PEZI</name>
<keyword evidence="2" id="KW-0732">Signal</keyword>
<protein>
    <submittedName>
        <fullName evidence="3">Uncharacterized protein</fullName>
    </submittedName>
</protein>
<evidence type="ECO:0000256" key="2">
    <source>
        <dbReference type="SAM" id="SignalP"/>
    </source>
</evidence>
<sequence length="842" mass="92881">MTDSGDIAAWAALAAALLALVVALAQATQQYVATAQNMRKCEKSVWGPMPGHAGRRVWVWHQLRFRIVFDMPNIFLPTEYWETPGNARQFPPHRITTLPAPFDRPSPTKGNEIDLEGSGGAVFQNRSEACWVAFARQLSRVCPTAVRVGLMMGDVDRLPADLPVVPMQVSLRDVIALGLMTGMSLQAAGGDFIEMSGPSGFIKSSDHPLLGRLLHFTAFSADLRSTLLKGDINKSWLRRMEGIASVANQPFDKAKRRYYEVIGMRWRTHSTQLPYKPETDSENEAPEEEKILLPFIDLKGVEHKIPADKCESWDALLQTLESESVAKPPFIIRGVDNKAVAPKSWRTLHRVICKGDLKPTFKITQGEYILPRPEAPGAPVTPETKPSDNARDAATKDTANGETDGGNDIELKETPTEMPNEPAGGVAQGTKRSRPRKAPLALTLVAHNKEDPIESAPAPPRRGNQARLFSFLSAGPGPRPQPRAASVTSMSYYSGDSSDDEDDDYLHGPTRYARRVAYDSEEYWRGRMSQAYVSSSTRYCTPSPPVLPFFWASQIDIELGYWATPWARGLYTSCLNALPMMVDVALIGLSYTLASANITSATTTTTTNNTTTTTPKAKAKQPRSTILKNEVIYTSFPDQGVFRLDDLWQRLRAGEHTWPPYAINARGGVTGLEPTTLTKFAAFGENAPLPPLALLQSVHDAAHSPDKGGVSKPLLARDRLVELASLDLWLSCAADTPALAEGEGNLVSNAPAVVEELWLDLGSDIMRTREERWSRDGGDYAVRQLAKRMTAWIERVVRSPAERYFVWVAFLRAVKVMECVQDGPSTYEALGMFKNDILVYLV</sequence>
<proteinExistence type="predicted"/>